<reference evidence="3 4" key="1">
    <citation type="journal article" date="2020" name="Harmful Algae">
        <title>Molecular and morphological characterization of a novel dihydroanatoxin-a producing Microcoleus species (cyanobacteria) from the Russian River, California, USA.</title>
        <authorList>
            <person name="Conklin K.Y."/>
            <person name="Stancheva R."/>
            <person name="Otten T.G."/>
            <person name="Fadness R."/>
            <person name="Boyer G.L."/>
            <person name="Read B."/>
            <person name="Zhang X."/>
            <person name="Sheath R.G."/>
        </authorList>
    </citation>
    <scope>NUCLEOTIDE SEQUENCE [LARGE SCALE GENOMIC DNA]</scope>
    <source>
        <strain evidence="3 4">PTRS2</strain>
    </source>
</reference>
<evidence type="ECO:0000259" key="2">
    <source>
        <dbReference type="Pfam" id="PF09925"/>
    </source>
</evidence>
<protein>
    <submittedName>
        <fullName evidence="3">DUF2157 domain-containing protein</fullName>
    </submittedName>
</protein>
<feature type="domain" description="DUF2157" evidence="2">
    <location>
        <begin position="16"/>
        <end position="81"/>
    </location>
</feature>
<keyword evidence="1" id="KW-0812">Transmembrane</keyword>
<proteinExistence type="predicted"/>
<dbReference type="Proteomes" id="UP001384579">
    <property type="component" value="Unassembled WGS sequence"/>
</dbReference>
<gene>
    <name evidence="3" type="ORF">WMG39_16965</name>
</gene>
<comment type="caution">
    <text evidence="3">The sequence shown here is derived from an EMBL/GenBank/DDBJ whole genome shotgun (WGS) entry which is preliminary data.</text>
</comment>
<feature type="transmembrane region" description="Helical" evidence="1">
    <location>
        <begin position="48"/>
        <end position="72"/>
    </location>
</feature>
<accession>A0ABU8YQ81</accession>
<evidence type="ECO:0000313" key="4">
    <source>
        <dbReference type="Proteomes" id="UP001384579"/>
    </source>
</evidence>
<sequence>MISDQFRRELRSQAKLWQAEGLIDTSLYQQLADRYQFHTLESASRNRFLGILISLGSILLALGVITFVAANWQVWSREARV</sequence>
<dbReference type="EMBL" id="JBBLXS010000227">
    <property type="protein sequence ID" value="MEK0186527.1"/>
    <property type="molecule type" value="Genomic_DNA"/>
</dbReference>
<evidence type="ECO:0000256" key="1">
    <source>
        <dbReference type="SAM" id="Phobius"/>
    </source>
</evidence>
<keyword evidence="1" id="KW-0472">Membrane</keyword>
<dbReference type="InterPro" id="IPR018677">
    <property type="entry name" value="DUF2157"/>
</dbReference>
<dbReference type="Pfam" id="PF09925">
    <property type="entry name" value="DUF2157"/>
    <property type="match status" value="1"/>
</dbReference>
<feature type="non-terminal residue" evidence="3">
    <location>
        <position position="81"/>
    </location>
</feature>
<name>A0ABU8YQ81_9CYAN</name>
<evidence type="ECO:0000313" key="3">
    <source>
        <dbReference type="EMBL" id="MEK0186527.1"/>
    </source>
</evidence>
<organism evidence="3 4">
    <name type="scientific">Microcoleus anatoxicus PTRS2</name>
    <dbReference type="NCBI Taxonomy" id="2705321"/>
    <lineage>
        <taxon>Bacteria</taxon>
        <taxon>Bacillati</taxon>
        <taxon>Cyanobacteriota</taxon>
        <taxon>Cyanophyceae</taxon>
        <taxon>Oscillatoriophycideae</taxon>
        <taxon>Oscillatoriales</taxon>
        <taxon>Microcoleaceae</taxon>
        <taxon>Microcoleus</taxon>
        <taxon>Microcoleus anatoxicus</taxon>
    </lineage>
</organism>
<keyword evidence="1" id="KW-1133">Transmembrane helix</keyword>
<keyword evidence="4" id="KW-1185">Reference proteome</keyword>
<dbReference type="RefSeq" id="WP_340541641.1">
    <property type="nucleotide sequence ID" value="NZ_JBBLXS010000227.1"/>
</dbReference>